<evidence type="ECO:0008006" key="3">
    <source>
        <dbReference type="Google" id="ProtNLM"/>
    </source>
</evidence>
<dbReference type="SUPFAM" id="SSF158682">
    <property type="entry name" value="TerB-like"/>
    <property type="match status" value="1"/>
</dbReference>
<comment type="caution">
    <text evidence="1">The sequence shown here is derived from an EMBL/GenBank/DDBJ whole genome shotgun (WGS) entry which is preliminary data.</text>
</comment>
<gene>
    <name evidence="1" type="ORF">P409_08540</name>
</gene>
<organism evidence="1 2">
    <name type="scientific">Inquilinus limosus MP06</name>
    <dbReference type="NCBI Taxonomy" id="1398085"/>
    <lineage>
        <taxon>Bacteria</taxon>
        <taxon>Pseudomonadati</taxon>
        <taxon>Pseudomonadota</taxon>
        <taxon>Alphaproteobacteria</taxon>
        <taxon>Rhodospirillales</taxon>
        <taxon>Rhodospirillaceae</taxon>
        <taxon>Inquilinus</taxon>
    </lineage>
</organism>
<dbReference type="AlphaFoldDB" id="A0A0A0D7S4"/>
<reference evidence="1 2" key="1">
    <citation type="submission" date="2014-01" db="EMBL/GenBank/DDBJ databases">
        <title>Genome sequence determination for a cystic fibrosis isolate, Inquilinus limosus.</title>
        <authorList>
            <person name="Pino M."/>
            <person name="Di Conza J."/>
            <person name="Gutkind G."/>
        </authorList>
    </citation>
    <scope>NUCLEOTIDE SEQUENCE [LARGE SCALE GENOMIC DNA]</scope>
    <source>
        <strain evidence="1 2">MP06</strain>
    </source>
</reference>
<protein>
    <recommendedName>
        <fullName evidence="3">Co-chaperone DjlA N-terminal domain-containing protein</fullName>
    </recommendedName>
</protein>
<dbReference type="Gene3D" id="1.10.3680.10">
    <property type="entry name" value="TerB-like"/>
    <property type="match status" value="1"/>
</dbReference>
<dbReference type="Proteomes" id="UP000029995">
    <property type="component" value="Unassembled WGS sequence"/>
</dbReference>
<accession>A0A0A0D7S4</accession>
<dbReference type="EMBL" id="JANX01000072">
    <property type="protein sequence ID" value="KGM34736.1"/>
    <property type="molecule type" value="Genomic_DNA"/>
</dbReference>
<dbReference type="OrthoDB" id="8448017at2"/>
<evidence type="ECO:0000313" key="1">
    <source>
        <dbReference type="EMBL" id="KGM34736.1"/>
    </source>
</evidence>
<dbReference type="CDD" id="cd07176">
    <property type="entry name" value="terB"/>
    <property type="match status" value="1"/>
</dbReference>
<dbReference type="InterPro" id="IPR029024">
    <property type="entry name" value="TerB-like"/>
</dbReference>
<proteinExistence type="predicted"/>
<dbReference type="RefSeq" id="WP_034834308.1">
    <property type="nucleotide sequence ID" value="NZ_JANX01000072.1"/>
</dbReference>
<sequence length="135" mass="15041">MTTDAHGALIYTMVLASVADTNMTDAELETLSEMVRFLPVFREFDIDRIPDLTRDCIELLQAEDGIDRALDLIAEALPDHLRETAYAVACDSIAADGRASQPELRLLELMRDRLDIDRLVASAIERASGARHRTL</sequence>
<evidence type="ECO:0000313" key="2">
    <source>
        <dbReference type="Proteomes" id="UP000029995"/>
    </source>
</evidence>
<name>A0A0A0D7S4_9PROT</name>